<evidence type="ECO:0000256" key="1">
    <source>
        <dbReference type="ARBA" id="ARBA00006484"/>
    </source>
</evidence>
<sequence>MSPRVVLVTGASSGIGEATARAAAARGDHVVLVARGALSLARVADLCTEAGAASTLCLPADVADDAAVKAVVDAVVAEHGRLDVVVSNAGVVAYGRLQDVPVEVFDGVLETNLHGPANLARHVLPVLRSQDKGSLVLVGSVIGHLAVPDMSAYTVSKWGVRALVRQLRVDNRDRPGLRIGYVAPGGVDTPIYEQAATYGDSVGRPPLPVASPEVVARRILAVAEGGWHRSQVGVANDLMRFGFTALPLAYDILVGPLFKIVAQDLVSPVVRGPGNVLASQEVGNALRGSHGNAVVGIGRNLVALARRGLGQ</sequence>
<accession>A0ABN2Y3P8</accession>
<dbReference type="EMBL" id="BAAAQQ010000007">
    <property type="protein sequence ID" value="GAA2121342.1"/>
    <property type="molecule type" value="Genomic_DNA"/>
</dbReference>
<dbReference type="PANTHER" id="PTHR44196">
    <property type="entry name" value="DEHYDROGENASE/REDUCTASE SDR FAMILY MEMBER 7B"/>
    <property type="match status" value="1"/>
</dbReference>
<evidence type="ECO:0000313" key="5">
    <source>
        <dbReference type="EMBL" id="GAA2121342.1"/>
    </source>
</evidence>
<dbReference type="PRINTS" id="PR00081">
    <property type="entry name" value="GDHRDH"/>
</dbReference>
<dbReference type="InterPro" id="IPR002347">
    <property type="entry name" value="SDR_fam"/>
</dbReference>
<dbReference type="PANTHER" id="PTHR44196:SF1">
    <property type="entry name" value="DEHYDROGENASE_REDUCTASE SDR FAMILY MEMBER 7B"/>
    <property type="match status" value="1"/>
</dbReference>
<dbReference type="InterPro" id="IPR057326">
    <property type="entry name" value="KR_dom"/>
</dbReference>
<reference evidence="5 6" key="1">
    <citation type="journal article" date="2019" name="Int. J. Syst. Evol. Microbiol.">
        <title>The Global Catalogue of Microorganisms (GCM) 10K type strain sequencing project: providing services to taxonomists for standard genome sequencing and annotation.</title>
        <authorList>
            <consortium name="The Broad Institute Genomics Platform"/>
            <consortium name="The Broad Institute Genome Sequencing Center for Infectious Disease"/>
            <person name="Wu L."/>
            <person name="Ma J."/>
        </authorList>
    </citation>
    <scope>NUCLEOTIDE SEQUENCE [LARGE SCALE GENOMIC DNA]</scope>
    <source>
        <strain evidence="5 6">JCM 16021</strain>
    </source>
</reference>
<proteinExistence type="inferred from homology"/>
<keyword evidence="2" id="KW-0560">Oxidoreductase</keyword>
<dbReference type="Gene3D" id="3.40.50.720">
    <property type="entry name" value="NAD(P)-binding Rossmann-like Domain"/>
    <property type="match status" value="1"/>
</dbReference>
<comment type="similarity">
    <text evidence="1 3">Belongs to the short-chain dehydrogenases/reductases (SDR) family.</text>
</comment>
<keyword evidence="6" id="KW-1185">Reference proteome</keyword>
<dbReference type="SMART" id="SM00822">
    <property type="entry name" value="PKS_KR"/>
    <property type="match status" value="1"/>
</dbReference>
<comment type="caution">
    <text evidence="5">The sequence shown here is derived from an EMBL/GenBank/DDBJ whole genome shotgun (WGS) entry which is preliminary data.</text>
</comment>
<feature type="domain" description="Ketoreductase" evidence="4">
    <location>
        <begin position="4"/>
        <end position="187"/>
    </location>
</feature>
<dbReference type="InterPro" id="IPR020904">
    <property type="entry name" value="Sc_DH/Rdtase_CS"/>
</dbReference>
<protein>
    <recommendedName>
        <fullName evidence="4">Ketoreductase domain-containing protein</fullName>
    </recommendedName>
</protein>
<dbReference type="PROSITE" id="PS00061">
    <property type="entry name" value="ADH_SHORT"/>
    <property type="match status" value="1"/>
</dbReference>
<dbReference type="RefSeq" id="WP_344303106.1">
    <property type="nucleotide sequence ID" value="NZ_BAAAQQ010000007.1"/>
</dbReference>
<gene>
    <name evidence="5" type="ORF">GCM10009843_15480</name>
</gene>
<evidence type="ECO:0000256" key="2">
    <source>
        <dbReference type="ARBA" id="ARBA00023002"/>
    </source>
</evidence>
<evidence type="ECO:0000256" key="3">
    <source>
        <dbReference type="RuleBase" id="RU000363"/>
    </source>
</evidence>
<dbReference type="Proteomes" id="UP001500575">
    <property type="component" value="Unassembled WGS sequence"/>
</dbReference>
<evidence type="ECO:0000259" key="4">
    <source>
        <dbReference type="SMART" id="SM00822"/>
    </source>
</evidence>
<name>A0ABN2Y3P8_9ACTN</name>
<dbReference type="Pfam" id="PF00106">
    <property type="entry name" value="adh_short"/>
    <property type="match status" value="1"/>
</dbReference>
<evidence type="ECO:0000313" key="6">
    <source>
        <dbReference type="Proteomes" id="UP001500575"/>
    </source>
</evidence>
<dbReference type="InterPro" id="IPR036291">
    <property type="entry name" value="NAD(P)-bd_dom_sf"/>
</dbReference>
<dbReference type="PRINTS" id="PR00080">
    <property type="entry name" value="SDRFAMILY"/>
</dbReference>
<organism evidence="5 6">
    <name type="scientific">Nocardioides bigeumensis</name>
    <dbReference type="NCBI Taxonomy" id="433657"/>
    <lineage>
        <taxon>Bacteria</taxon>
        <taxon>Bacillati</taxon>
        <taxon>Actinomycetota</taxon>
        <taxon>Actinomycetes</taxon>
        <taxon>Propionibacteriales</taxon>
        <taxon>Nocardioidaceae</taxon>
        <taxon>Nocardioides</taxon>
    </lineage>
</organism>
<dbReference type="SUPFAM" id="SSF51735">
    <property type="entry name" value="NAD(P)-binding Rossmann-fold domains"/>
    <property type="match status" value="1"/>
</dbReference>